<gene>
    <name evidence="1" type="ORF">AK812_SmicGene46443</name>
</gene>
<dbReference type="Proteomes" id="UP000186817">
    <property type="component" value="Unassembled WGS sequence"/>
</dbReference>
<protein>
    <submittedName>
        <fullName evidence="1">Uncharacterized protein</fullName>
    </submittedName>
</protein>
<evidence type="ECO:0000313" key="1">
    <source>
        <dbReference type="EMBL" id="OLP74114.1"/>
    </source>
</evidence>
<proteinExistence type="predicted"/>
<keyword evidence="2" id="KW-1185">Reference proteome</keyword>
<dbReference type="AlphaFoldDB" id="A0A1Q9BU04"/>
<name>A0A1Q9BU04_SYMMI</name>
<sequence length="96" mass="10589">ALGGEVECWKLLWPHPSEDMVYADLLDLGVTDRPEEDRVENSPHPHCASCWALVGGAYFYRGFKCPTCEEARPFTGSGEGLSDFSVFPEIPDRIGG</sequence>
<feature type="non-terminal residue" evidence="1">
    <location>
        <position position="1"/>
    </location>
</feature>
<evidence type="ECO:0000313" key="2">
    <source>
        <dbReference type="Proteomes" id="UP000186817"/>
    </source>
</evidence>
<accession>A0A1Q9BU04</accession>
<comment type="caution">
    <text evidence="1">The sequence shown here is derived from an EMBL/GenBank/DDBJ whole genome shotgun (WGS) entry which is preliminary data.</text>
</comment>
<reference evidence="1 2" key="1">
    <citation type="submission" date="2016-02" db="EMBL/GenBank/DDBJ databases">
        <title>Genome analysis of coral dinoflagellate symbionts highlights evolutionary adaptations to a symbiotic lifestyle.</title>
        <authorList>
            <person name="Aranda M."/>
            <person name="Li Y."/>
            <person name="Liew Y.J."/>
            <person name="Baumgarten S."/>
            <person name="Simakov O."/>
            <person name="Wilson M."/>
            <person name="Piel J."/>
            <person name="Ashoor H."/>
            <person name="Bougouffa S."/>
            <person name="Bajic V.B."/>
            <person name="Ryu T."/>
            <person name="Ravasi T."/>
            <person name="Bayer T."/>
            <person name="Micklem G."/>
            <person name="Kim H."/>
            <person name="Bhak J."/>
            <person name="Lajeunesse T.C."/>
            <person name="Voolstra C.R."/>
        </authorList>
    </citation>
    <scope>NUCLEOTIDE SEQUENCE [LARGE SCALE GENOMIC DNA]</scope>
    <source>
        <strain evidence="1 2">CCMP2467</strain>
    </source>
</reference>
<organism evidence="1 2">
    <name type="scientific">Symbiodinium microadriaticum</name>
    <name type="common">Dinoflagellate</name>
    <name type="synonym">Zooxanthella microadriatica</name>
    <dbReference type="NCBI Taxonomy" id="2951"/>
    <lineage>
        <taxon>Eukaryota</taxon>
        <taxon>Sar</taxon>
        <taxon>Alveolata</taxon>
        <taxon>Dinophyceae</taxon>
        <taxon>Suessiales</taxon>
        <taxon>Symbiodiniaceae</taxon>
        <taxon>Symbiodinium</taxon>
    </lineage>
</organism>
<dbReference type="EMBL" id="LSRX01004244">
    <property type="protein sequence ID" value="OLP74114.1"/>
    <property type="molecule type" value="Genomic_DNA"/>
</dbReference>